<dbReference type="SUPFAM" id="SSF102712">
    <property type="entry name" value="JAB1/MPN domain"/>
    <property type="match status" value="1"/>
</dbReference>
<keyword evidence="3" id="KW-0479">Metal-binding</keyword>
<evidence type="ECO:0000259" key="7">
    <source>
        <dbReference type="PROSITE" id="PS50249"/>
    </source>
</evidence>
<comment type="similarity">
    <text evidence="1">Belongs to the UPF0758 family.</text>
</comment>
<dbReference type="Gene3D" id="3.40.140.10">
    <property type="entry name" value="Cytidine Deaminase, domain 2"/>
    <property type="match status" value="1"/>
</dbReference>
<gene>
    <name evidence="8" type="ORF">NE619_18125</name>
</gene>
<evidence type="ECO:0000256" key="4">
    <source>
        <dbReference type="ARBA" id="ARBA00022801"/>
    </source>
</evidence>
<evidence type="ECO:0000256" key="6">
    <source>
        <dbReference type="ARBA" id="ARBA00023049"/>
    </source>
</evidence>
<dbReference type="PROSITE" id="PS50249">
    <property type="entry name" value="MPN"/>
    <property type="match status" value="1"/>
</dbReference>
<dbReference type="PROSITE" id="PS01302">
    <property type="entry name" value="UPF0758"/>
    <property type="match status" value="1"/>
</dbReference>
<dbReference type="InterPro" id="IPR037518">
    <property type="entry name" value="MPN"/>
</dbReference>
<dbReference type="RefSeq" id="WP_256133849.1">
    <property type="nucleotide sequence ID" value="NZ_JANFXK010000075.1"/>
</dbReference>
<comment type="caution">
    <text evidence="8">The sequence shown here is derived from an EMBL/GenBank/DDBJ whole genome shotgun (WGS) entry which is preliminary data.</text>
</comment>
<evidence type="ECO:0000256" key="2">
    <source>
        <dbReference type="ARBA" id="ARBA00022670"/>
    </source>
</evidence>
<evidence type="ECO:0000256" key="3">
    <source>
        <dbReference type="ARBA" id="ARBA00022723"/>
    </source>
</evidence>
<evidence type="ECO:0000313" key="9">
    <source>
        <dbReference type="Proteomes" id="UP001524502"/>
    </source>
</evidence>
<dbReference type="PANTHER" id="PTHR30471">
    <property type="entry name" value="DNA REPAIR PROTEIN RADC"/>
    <property type="match status" value="1"/>
</dbReference>
<proteinExistence type="inferred from homology"/>
<dbReference type="PANTHER" id="PTHR30471:SF3">
    <property type="entry name" value="UPF0758 PROTEIN YEES-RELATED"/>
    <property type="match status" value="1"/>
</dbReference>
<protein>
    <submittedName>
        <fullName evidence="8">JAB domain-containing protein</fullName>
    </submittedName>
</protein>
<reference evidence="8 9" key="1">
    <citation type="submission" date="2022-06" db="EMBL/GenBank/DDBJ databases">
        <title>Isolation of gut microbiota from human fecal samples.</title>
        <authorList>
            <person name="Pamer E.G."/>
            <person name="Barat B."/>
            <person name="Waligurski E."/>
            <person name="Medina S."/>
            <person name="Paddock L."/>
            <person name="Mostad J."/>
        </authorList>
    </citation>
    <scope>NUCLEOTIDE SEQUENCE [LARGE SCALE GENOMIC DNA]</scope>
    <source>
        <strain evidence="8 9">SL.3.17</strain>
    </source>
</reference>
<keyword evidence="9" id="KW-1185">Reference proteome</keyword>
<dbReference type="CDD" id="cd08071">
    <property type="entry name" value="MPN_DUF2466"/>
    <property type="match status" value="1"/>
</dbReference>
<sequence length="163" mass="17903">MQNNELEVVNVRLVKEPSLYSDKAITGPDDAIRLMATELSQYDREVFCILNLKADGNVINMNIASMGTLHNTLVSPREIFKSSILSNAASIIAVHNHPSGTITPSREDMATAKMIKECGELLGIKVLDHIIVGGENGKTVSFLKEGLMDTEPAKSRKCMDMER</sequence>
<dbReference type="Pfam" id="PF04002">
    <property type="entry name" value="RadC"/>
    <property type="match status" value="1"/>
</dbReference>
<dbReference type="EMBL" id="JANFXK010000075">
    <property type="protein sequence ID" value="MCQ4638647.1"/>
    <property type="molecule type" value="Genomic_DNA"/>
</dbReference>
<feature type="domain" description="MPN" evidence="7">
    <location>
        <begin position="24"/>
        <end position="148"/>
    </location>
</feature>
<keyword evidence="2" id="KW-0645">Protease</keyword>
<dbReference type="InterPro" id="IPR020891">
    <property type="entry name" value="UPF0758_CS"/>
</dbReference>
<keyword evidence="5" id="KW-0862">Zinc</keyword>
<evidence type="ECO:0000256" key="1">
    <source>
        <dbReference type="ARBA" id="ARBA00010243"/>
    </source>
</evidence>
<dbReference type="InterPro" id="IPR025657">
    <property type="entry name" value="RadC_JAB"/>
</dbReference>
<keyword evidence="4" id="KW-0378">Hydrolase</keyword>
<keyword evidence="6" id="KW-0482">Metalloprotease</keyword>
<evidence type="ECO:0000313" key="8">
    <source>
        <dbReference type="EMBL" id="MCQ4638647.1"/>
    </source>
</evidence>
<dbReference type="Proteomes" id="UP001524502">
    <property type="component" value="Unassembled WGS sequence"/>
</dbReference>
<evidence type="ECO:0000256" key="5">
    <source>
        <dbReference type="ARBA" id="ARBA00022833"/>
    </source>
</evidence>
<name>A0ABT1RTV9_9FIRM</name>
<accession>A0ABT1RTV9</accession>
<dbReference type="InterPro" id="IPR001405">
    <property type="entry name" value="UPF0758"/>
</dbReference>
<organism evidence="8 9">
    <name type="scientific">Anaerovorax odorimutans</name>
    <dbReference type="NCBI Taxonomy" id="109327"/>
    <lineage>
        <taxon>Bacteria</taxon>
        <taxon>Bacillati</taxon>
        <taxon>Bacillota</taxon>
        <taxon>Clostridia</taxon>
        <taxon>Peptostreptococcales</taxon>
        <taxon>Anaerovoracaceae</taxon>
        <taxon>Anaerovorax</taxon>
    </lineage>
</organism>